<dbReference type="GO" id="GO:0032259">
    <property type="term" value="P:methylation"/>
    <property type="evidence" value="ECO:0007669"/>
    <property type="project" value="UniProtKB-KW"/>
</dbReference>
<dbReference type="EC" id="7.2.1.4" evidence="10"/>
<dbReference type="AlphaFoldDB" id="A0A076LCG4"/>
<evidence type="ECO:0000256" key="9">
    <source>
        <dbReference type="ARBA" id="ARBA00023136"/>
    </source>
</evidence>
<organism evidence="11 12">
    <name type="scientific">Methanocaldococcus bathoardescens</name>
    <dbReference type="NCBI Taxonomy" id="1301915"/>
    <lineage>
        <taxon>Archaea</taxon>
        <taxon>Methanobacteriati</taxon>
        <taxon>Methanobacteriota</taxon>
        <taxon>Methanomada group</taxon>
        <taxon>Methanococci</taxon>
        <taxon>Methanococcales</taxon>
        <taxon>Methanocaldococcaceae</taxon>
        <taxon>Methanocaldococcus</taxon>
    </lineage>
</organism>
<evidence type="ECO:0000256" key="6">
    <source>
        <dbReference type="ARBA" id="ARBA00022967"/>
    </source>
</evidence>
<protein>
    <recommendedName>
        <fullName evidence="10">Tetrahydromethanopterin S-methyltransferase subunit G</fullName>
        <ecNumber evidence="10">7.2.1.4</ecNumber>
    </recommendedName>
    <alternativeName>
        <fullName evidence="10">N5-methyltetrahydromethanopterin--coenzyme M methyltransferase subunit G</fullName>
    </alternativeName>
</protein>
<gene>
    <name evidence="10" type="primary">mtrG</name>
    <name evidence="11" type="ORF">JH146_1048</name>
</gene>
<evidence type="ECO:0000256" key="5">
    <source>
        <dbReference type="ARBA" id="ARBA00022692"/>
    </source>
</evidence>
<accession>A0A076LCG4</accession>
<dbReference type="HOGENOM" id="CLU_191926_0_0_2"/>
<dbReference type="STRING" id="1301915.JH146_1048"/>
<evidence type="ECO:0000313" key="12">
    <source>
        <dbReference type="Proteomes" id="UP000028781"/>
    </source>
</evidence>
<evidence type="ECO:0000256" key="10">
    <source>
        <dbReference type="HAMAP-Rule" id="MF_01500"/>
    </source>
</evidence>
<keyword evidence="9 10" id="KW-0472">Membrane</keyword>
<dbReference type="GO" id="GO:0030269">
    <property type="term" value="F:tetrahydromethanopterin S-methyltransferase activity"/>
    <property type="evidence" value="ECO:0007669"/>
    <property type="project" value="UniProtKB-UniRule"/>
</dbReference>
<name>A0A076LCG4_9EURY</name>
<dbReference type="Proteomes" id="UP000028781">
    <property type="component" value="Chromosome"/>
</dbReference>
<dbReference type="HAMAP" id="MF_01500">
    <property type="entry name" value="MtrG"/>
    <property type="match status" value="1"/>
</dbReference>
<dbReference type="UniPathway" id="UPA00640">
    <property type="reaction ID" value="UER00698"/>
</dbReference>
<keyword evidence="5 10" id="KW-0812">Transmembrane</keyword>
<comment type="subcellular location">
    <subcellularLocation>
        <location evidence="10">Cell membrane</location>
        <topology evidence="10">Single-pass membrane protein</topology>
    </subcellularLocation>
</comment>
<dbReference type="PIRSF" id="PIRSF006500">
    <property type="entry name" value="MtrG"/>
    <property type="match status" value="1"/>
</dbReference>
<keyword evidence="4 10" id="KW-0808">Transferase</keyword>
<comment type="similarity">
    <text evidence="10">Belongs to the MtrG family.</text>
</comment>
<dbReference type="NCBIfam" id="TIGR01149">
    <property type="entry name" value="mtrG"/>
    <property type="match status" value="1"/>
</dbReference>
<keyword evidence="6 10" id="KW-1278">Translocase</keyword>
<dbReference type="GO" id="GO:0019386">
    <property type="term" value="P:methanogenesis, from carbon dioxide"/>
    <property type="evidence" value="ECO:0007669"/>
    <property type="project" value="UniProtKB-UniRule"/>
</dbReference>
<evidence type="ECO:0000256" key="7">
    <source>
        <dbReference type="ARBA" id="ARBA00022989"/>
    </source>
</evidence>
<evidence type="ECO:0000256" key="3">
    <source>
        <dbReference type="ARBA" id="ARBA00022603"/>
    </source>
</evidence>
<dbReference type="OrthoDB" id="147532at2157"/>
<dbReference type="Pfam" id="PF04210">
    <property type="entry name" value="MtrG"/>
    <property type="match status" value="1"/>
</dbReference>
<keyword evidence="1 10" id="KW-1003">Cell membrane</keyword>
<comment type="pathway">
    <text evidence="10">One-carbon metabolism; methanogenesis from CO(2); methyl-coenzyme M from 5,10-methylene-5,6,7,8-tetrahydromethanopterin: step 2/2.</text>
</comment>
<dbReference type="RefSeq" id="WP_048202031.1">
    <property type="nucleotide sequence ID" value="NZ_CP009149.1"/>
</dbReference>
<comment type="subunit">
    <text evidence="10">The complex is composed of 8 subunits; MtrA, MtrB, MtrC, MtrD, MtrE, MtrF, MtrG and MtrH.</text>
</comment>
<sequence length="78" mass="8761">MSEIPTVVTPTKDFKRLMEKLDELEEKVENTNAEIFQRAGKKVGRDVGIAYGLIIGTIISVVLPNLLNIMQLIMKMSQ</sequence>
<feature type="transmembrane region" description="Helical" evidence="10">
    <location>
        <begin position="48"/>
        <end position="67"/>
    </location>
</feature>
<dbReference type="GO" id="GO:0006730">
    <property type="term" value="P:one-carbon metabolic process"/>
    <property type="evidence" value="ECO:0007669"/>
    <property type="project" value="UniProtKB-UniRule"/>
</dbReference>
<comment type="function">
    <text evidence="10">Part of a complex that catalyzes the formation of methyl-coenzyme M and tetrahydromethanopterin from coenzyme M and methyl-tetrahydromethanopterin. This is an energy-conserving, sodium-ion translocating step.</text>
</comment>
<evidence type="ECO:0000313" key="11">
    <source>
        <dbReference type="EMBL" id="AIJ05891.1"/>
    </source>
</evidence>
<keyword evidence="12" id="KW-1185">Reference proteome</keyword>
<dbReference type="KEGG" id="mjh:JH146_1048"/>
<proteinExistence type="inferred from homology"/>
<comment type="catalytic activity">
    <reaction evidence="10">
        <text>5-methyl-5,6,7,8-tetrahydromethanopterin + coenzyme M + 2 Na(+)(in) = 5,6,7,8-tetrahydromethanopterin + methyl-coenzyme M + 2 Na(+)(out)</text>
        <dbReference type="Rhea" id="RHEA:53492"/>
        <dbReference type="ChEBI" id="CHEBI:29101"/>
        <dbReference type="ChEBI" id="CHEBI:58103"/>
        <dbReference type="ChEBI" id="CHEBI:58116"/>
        <dbReference type="ChEBI" id="CHEBI:58286"/>
        <dbReference type="ChEBI" id="CHEBI:58319"/>
        <dbReference type="EC" id="7.2.1.4"/>
    </reaction>
</comment>
<evidence type="ECO:0000256" key="2">
    <source>
        <dbReference type="ARBA" id="ARBA00022563"/>
    </source>
</evidence>
<dbReference type="GO" id="GO:0005886">
    <property type="term" value="C:plasma membrane"/>
    <property type="evidence" value="ECO:0007669"/>
    <property type="project" value="UniProtKB-SubCell"/>
</dbReference>
<dbReference type="GeneID" id="24891657"/>
<evidence type="ECO:0000256" key="4">
    <source>
        <dbReference type="ARBA" id="ARBA00022679"/>
    </source>
</evidence>
<keyword evidence="8 10" id="KW-0484">Methanogenesis</keyword>
<keyword evidence="3 10" id="KW-0489">Methyltransferase</keyword>
<evidence type="ECO:0000256" key="8">
    <source>
        <dbReference type="ARBA" id="ARBA00022994"/>
    </source>
</evidence>
<dbReference type="EMBL" id="CP009149">
    <property type="protein sequence ID" value="AIJ05891.1"/>
    <property type="molecule type" value="Genomic_DNA"/>
</dbReference>
<evidence type="ECO:0000256" key="1">
    <source>
        <dbReference type="ARBA" id="ARBA00022475"/>
    </source>
</evidence>
<keyword evidence="7 10" id="KW-1133">Transmembrane helix</keyword>
<dbReference type="InterPro" id="IPR005866">
    <property type="entry name" value="THM_MeTrfase_su_G"/>
</dbReference>
<keyword evidence="2 10" id="KW-0554">One-carbon metabolism</keyword>
<reference evidence="11 12" key="1">
    <citation type="journal article" date="2015" name="Int. J. Syst. Evol. Microbiol.">
        <title>M ethanocaldococcus bathoardescens sp. nov., a hyperthermophilic methanogen isolated from a volcanically active deep-sea hydrothermal vent.</title>
        <authorList>
            <person name="Stewart L.C."/>
            <person name="Jung J.H."/>
            <person name="Kim Y.T."/>
            <person name="Kwon S.W."/>
            <person name="Park C.S."/>
            <person name="Holden J.F."/>
        </authorList>
    </citation>
    <scope>NUCLEOTIDE SEQUENCE [LARGE SCALE GENOMIC DNA]</scope>
    <source>
        <strain evidence="11 12">JH146</strain>
    </source>
</reference>